<dbReference type="VEuPathDB" id="VectorBase:GPAI021313"/>
<dbReference type="Proteomes" id="UP000092445">
    <property type="component" value="Unassembled WGS sequence"/>
</dbReference>
<sequence length="211" mass="23143">MVLRGDLRSPFFLLELCTVEAPYSREIRSINIPRIPTIFTDGEVEGTDDLILSSDFFIDRTVDSLPLNERDMDANDSPRPLIRNSCQCNITHNALVLSSISGSALERFASGRSFKAMSTSFLFVLSSGKGALATAEVLAVFASVPSLAFVTVTGFSAMSFSLVPLVPFRKLGIISFLHRVTSMSNPNACVVYLGIGYLLDYDLFWSQTTSF</sequence>
<evidence type="ECO:0000313" key="2">
    <source>
        <dbReference type="EnsemblMetazoa" id="GPAI021313-PA"/>
    </source>
</evidence>
<keyword evidence="1" id="KW-1133">Transmembrane helix</keyword>
<protein>
    <submittedName>
        <fullName evidence="2">Uncharacterized protein</fullName>
    </submittedName>
</protein>
<accession>A0A1A9ZPV3</accession>
<organism evidence="2 3">
    <name type="scientific">Glossina pallidipes</name>
    <name type="common">Tsetse fly</name>
    <dbReference type="NCBI Taxonomy" id="7398"/>
    <lineage>
        <taxon>Eukaryota</taxon>
        <taxon>Metazoa</taxon>
        <taxon>Ecdysozoa</taxon>
        <taxon>Arthropoda</taxon>
        <taxon>Hexapoda</taxon>
        <taxon>Insecta</taxon>
        <taxon>Pterygota</taxon>
        <taxon>Neoptera</taxon>
        <taxon>Endopterygota</taxon>
        <taxon>Diptera</taxon>
        <taxon>Brachycera</taxon>
        <taxon>Muscomorpha</taxon>
        <taxon>Hippoboscoidea</taxon>
        <taxon>Glossinidae</taxon>
        <taxon>Glossina</taxon>
    </lineage>
</organism>
<keyword evidence="1" id="KW-0812">Transmembrane</keyword>
<evidence type="ECO:0000313" key="3">
    <source>
        <dbReference type="Proteomes" id="UP000092445"/>
    </source>
</evidence>
<feature type="transmembrane region" description="Helical" evidence="1">
    <location>
        <begin position="121"/>
        <end position="141"/>
    </location>
</feature>
<reference evidence="2" key="2">
    <citation type="submission" date="2020-05" db="UniProtKB">
        <authorList>
            <consortium name="EnsemblMetazoa"/>
        </authorList>
    </citation>
    <scope>IDENTIFICATION</scope>
    <source>
        <strain evidence="2">IAEA</strain>
    </source>
</reference>
<evidence type="ECO:0000256" key="1">
    <source>
        <dbReference type="SAM" id="Phobius"/>
    </source>
</evidence>
<feature type="transmembrane region" description="Helical" evidence="1">
    <location>
        <begin position="147"/>
        <end position="168"/>
    </location>
</feature>
<keyword evidence="1" id="KW-0472">Membrane</keyword>
<dbReference type="EnsemblMetazoa" id="GPAI021313-RA">
    <property type="protein sequence ID" value="GPAI021313-PA"/>
    <property type="gene ID" value="GPAI021313"/>
</dbReference>
<keyword evidence="3" id="KW-1185">Reference proteome</keyword>
<proteinExistence type="predicted"/>
<reference evidence="3" key="1">
    <citation type="submission" date="2014-03" db="EMBL/GenBank/DDBJ databases">
        <authorList>
            <person name="Aksoy S."/>
            <person name="Warren W."/>
            <person name="Wilson R.K."/>
        </authorList>
    </citation>
    <scope>NUCLEOTIDE SEQUENCE [LARGE SCALE GENOMIC DNA]</scope>
    <source>
        <strain evidence="3">IAEA</strain>
    </source>
</reference>
<dbReference type="AlphaFoldDB" id="A0A1A9ZPV3"/>
<name>A0A1A9ZPV3_GLOPL</name>